<organism evidence="5 6">
    <name type="scientific">Canis lupus familiaris</name>
    <name type="common">Dog</name>
    <name type="synonym">Canis familiaris</name>
    <dbReference type="NCBI Taxonomy" id="9615"/>
    <lineage>
        <taxon>Eukaryota</taxon>
        <taxon>Metazoa</taxon>
        <taxon>Chordata</taxon>
        <taxon>Craniata</taxon>
        <taxon>Vertebrata</taxon>
        <taxon>Euteleostomi</taxon>
        <taxon>Mammalia</taxon>
        <taxon>Eutheria</taxon>
        <taxon>Laurasiatheria</taxon>
        <taxon>Carnivora</taxon>
        <taxon>Caniformia</taxon>
        <taxon>Canidae</taxon>
        <taxon>Canis</taxon>
    </lineage>
</organism>
<dbReference type="InterPro" id="IPR057207">
    <property type="entry name" value="FBXL15_LRR"/>
</dbReference>
<evidence type="ECO:0000313" key="5">
    <source>
        <dbReference type="Ensembl" id="ENSCAFP00030023729.1"/>
    </source>
</evidence>
<dbReference type="InterPro" id="IPR032675">
    <property type="entry name" value="LRR_dom_sf"/>
</dbReference>
<feature type="region of interest" description="Disordered" evidence="3">
    <location>
        <begin position="1"/>
        <end position="154"/>
    </location>
</feature>
<dbReference type="PANTHER" id="PTHR13318:SF240">
    <property type="entry name" value="F-BOX AND LEUCINE-RICH REPEAT PROTEIN 13"/>
    <property type="match status" value="1"/>
</dbReference>
<dbReference type="InterPro" id="IPR001810">
    <property type="entry name" value="F-box_dom"/>
</dbReference>
<keyword evidence="1" id="KW-0433">Leucine-rich repeat</keyword>
<feature type="compositionally biased region" description="Low complexity" evidence="3">
    <location>
        <begin position="1"/>
        <end position="20"/>
    </location>
</feature>
<proteinExistence type="predicted"/>
<dbReference type="FunFam" id="3.80.10.10:FF:000134">
    <property type="entry name" value="F-box and leucine rich repeat protein 13"/>
    <property type="match status" value="1"/>
</dbReference>
<dbReference type="Pfam" id="PF12937">
    <property type="entry name" value="F-box-like"/>
    <property type="match status" value="1"/>
</dbReference>
<dbReference type="PROSITE" id="PS50181">
    <property type="entry name" value="FBOX"/>
    <property type="match status" value="1"/>
</dbReference>
<dbReference type="SMART" id="SM00367">
    <property type="entry name" value="LRR_CC"/>
    <property type="match status" value="14"/>
</dbReference>
<dbReference type="SUPFAM" id="SSF52047">
    <property type="entry name" value="RNI-like"/>
    <property type="match status" value="2"/>
</dbReference>
<evidence type="ECO:0000259" key="4">
    <source>
        <dbReference type="PROSITE" id="PS50181"/>
    </source>
</evidence>
<dbReference type="InterPro" id="IPR006553">
    <property type="entry name" value="Leu-rich_rpt_Cys-con_subtyp"/>
</dbReference>
<dbReference type="Proteomes" id="UP000694429">
    <property type="component" value="Chromosome 18"/>
</dbReference>
<dbReference type="AlphaFoldDB" id="A0A8C0N9M9"/>
<feature type="compositionally biased region" description="Basic and acidic residues" evidence="3">
    <location>
        <begin position="66"/>
        <end position="76"/>
    </location>
</feature>
<evidence type="ECO:0000256" key="3">
    <source>
        <dbReference type="SAM" id="MobiDB-lite"/>
    </source>
</evidence>
<dbReference type="Gene3D" id="3.80.10.10">
    <property type="entry name" value="Ribonuclease Inhibitor"/>
    <property type="match status" value="3"/>
</dbReference>
<evidence type="ECO:0000256" key="1">
    <source>
        <dbReference type="ARBA" id="ARBA00022614"/>
    </source>
</evidence>
<feature type="domain" description="F-box" evidence="4">
    <location>
        <begin position="411"/>
        <end position="457"/>
    </location>
</feature>
<dbReference type="CDD" id="cd22977">
    <property type="entry name" value="DD_FBXL13"/>
    <property type="match status" value="1"/>
</dbReference>
<name>A0A8C0N9M9_CANLF</name>
<reference evidence="5" key="2">
    <citation type="submission" date="2025-08" db="UniProtKB">
        <authorList>
            <consortium name="Ensembl"/>
        </authorList>
    </citation>
    <scope>IDENTIFICATION</scope>
</reference>
<feature type="compositionally biased region" description="Basic and acidic residues" evidence="3">
    <location>
        <begin position="48"/>
        <end position="58"/>
    </location>
</feature>
<keyword evidence="2" id="KW-0833">Ubl conjugation pathway</keyword>
<reference evidence="5" key="1">
    <citation type="submission" date="2019-03" db="EMBL/GenBank/DDBJ databases">
        <authorList>
            <person name="Warren W.C."/>
            <person name="Johnson G.S."/>
        </authorList>
    </citation>
    <scope>NUCLEOTIDE SEQUENCE [LARGE SCALE GENOMIC DNA]</scope>
    <source>
        <strain evidence="5">Basenji</strain>
    </source>
</reference>
<dbReference type="FunFam" id="3.80.10.10:FF:000291">
    <property type="entry name" value="F-box and leucine rich repeat protein 13"/>
    <property type="match status" value="1"/>
</dbReference>
<protein>
    <submittedName>
        <fullName evidence="5">F-box and leucine rich repeat protein 13</fullName>
    </submittedName>
</protein>
<accession>A0A8C0N9M9</accession>
<dbReference type="CDD" id="cd22124">
    <property type="entry name" value="F-box_FBXL13"/>
    <property type="match status" value="1"/>
</dbReference>
<dbReference type="Pfam" id="PF25372">
    <property type="entry name" value="DUF7885"/>
    <property type="match status" value="3"/>
</dbReference>
<evidence type="ECO:0000313" key="6">
    <source>
        <dbReference type="Proteomes" id="UP000694429"/>
    </source>
</evidence>
<dbReference type="PANTHER" id="PTHR13318">
    <property type="entry name" value="PARTNER OF PAIRED, ISOFORM B-RELATED"/>
    <property type="match status" value="1"/>
</dbReference>
<sequence length="1022" mass="115338">MLPWGRGAALGLAREAGSRGSRLSPSAGAGRTQEMGPEPRLPETALLTRRDRPLRPERPGGAAGAERGRGRSEGAELGRSSARRRRDRAHRGDSLGDAVPVQRWASPRSRPGSGPPPRPAALLGSRRLPAARGGGGGGLRGRARPAPRLPGQRRDALAGAGRGVWGAPVMASLRTADSRLRSYFKENYIPQVCEALLCGLLITCPEDPLKYLQKMIITIMESGLESLLWDMCIDPSMKPKIRRLSETYMEQLFGLDDQLMTPELMIKACTFYTGHLVKTHFCIWRDIAIPLINEENILAEKMEKAIEYDNFRLQKYVFRLWHSYAAGQKKLLTEALLRIRKMCHHYKLIITLTKWRDKARYEYKKREDELMLKHELQLRKWRSKVKVAAKEEPIPPEHSLSKASLLGGIPECDISLLPERAVSQIFYYLTLRELVICGQVCHSWMLMTQASSLWNSIDFSKVKNIITDKYIVSTLQRWRLNVLRLNFRGCLLRSKTLRSVSLCRNLQELNVSDCPTLTDESMRYISEGCAGVLYLNLSNTTITNRTMRLLPRYFPNLQNLSLAYCRKFTDKGLRYLNLGNGCHKLIYLDLSGCTQISVQGFRNIANSCTGIMHLTINDMPTLTDNCVKALAEKCTRITSIVFIGAPHISDCAFKALSTCNLRKIRFEGNKRITDACFKYIHKNYPNINHIYMVDCKRITDGSLMSLSPLKQLTVLNLANCIRIGDVGLKQFLDGPVSTRIRELNLSNCIHLSDASIVKLSERCSNLNYLSLRNCEYLTDLGIEHIVYIFSLVSVDLSGTNISNEGLMSLSRHKKLKELSLSECYKITDVGIQVPRLTLLGKVFFSVPPPAQLLSPKRDETKAFCKGSLILEHLDVSYCPQLSDEIIKALAIYCIYLTSLSIAGCPKITDSAMEMLSAKCHYLHILDISGCVLLTDQMLEDLQMGCKQLRILKMQYCRLISKEAARRMSSMVQQQEYNPNDPPLWFGYDYEGKPLTKQEITPLKEDEEITVTDSIYSGEEEVV</sequence>
<dbReference type="Ensembl" id="ENSCAFT00030027190.1">
    <property type="protein sequence ID" value="ENSCAFP00030023729.1"/>
    <property type="gene ID" value="ENSCAFG00030014225.1"/>
</dbReference>
<evidence type="ECO:0000256" key="2">
    <source>
        <dbReference type="ARBA" id="ARBA00022786"/>
    </source>
</evidence>
<feature type="compositionally biased region" description="Low complexity" evidence="3">
    <location>
        <begin position="120"/>
        <end position="131"/>
    </location>
</feature>